<keyword evidence="3" id="KW-1185">Reference proteome</keyword>
<gene>
    <name evidence="2" type="ORF">WN55_09006</name>
</gene>
<organism evidence="2 3">
    <name type="scientific">Dufourea novaeangliae</name>
    <name type="common">Sweat bee</name>
    <dbReference type="NCBI Taxonomy" id="178035"/>
    <lineage>
        <taxon>Eukaryota</taxon>
        <taxon>Metazoa</taxon>
        <taxon>Ecdysozoa</taxon>
        <taxon>Arthropoda</taxon>
        <taxon>Hexapoda</taxon>
        <taxon>Insecta</taxon>
        <taxon>Pterygota</taxon>
        <taxon>Neoptera</taxon>
        <taxon>Endopterygota</taxon>
        <taxon>Hymenoptera</taxon>
        <taxon>Apocrita</taxon>
        <taxon>Aculeata</taxon>
        <taxon>Apoidea</taxon>
        <taxon>Anthophila</taxon>
        <taxon>Halictidae</taxon>
        <taxon>Rophitinae</taxon>
        <taxon>Dufourea</taxon>
    </lineage>
</organism>
<evidence type="ECO:0000313" key="3">
    <source>
        <dbReference type="Proteomes" id="UP000076502"/>
    </source>
</evidence>
<evidence type="ECO:0000259" key="1">
    <source>
        <dbReference type="Pfam" id="PF25325"/>
    </source>
</evidence>
<evidence type="ECO:0000313" key="2">
    <source>
        <dbReference type="EMBL" id="KZC07360.1"/>
    </source>
</evidence>
<feature type="domain" description="EFHB C-terminal EF-hand" evidence="1">
    <location>
        <begin position="378"/>
        <end position="449"/>
    </location>
</feature>
<sequence>MEDKVEALKSMLACNEKHEQDLPLHKDFVTKTTTGVKECLQVHQETQFQMLISELRNTVINSYWNKEVGKTRYHIPNLPMGMNPLEITFGKKLKHEASMAELLRTNTNQIDTLKPDILEMYRKSHNHYQPAEQIKRNYMEPFNSNLSFGKSYNTNTRGAQIKKTLTWINFNPTTVVNSILADFKEHSHSCVGEVRNLKKTCSYMSMAHGKANIRNETTNILADCPLNNDVIELQKYLQYVNSLRQKFKKHVPEIPFLNIYEELSNFDKDYARILPEDIVFTTAAKYKMYINKILLIPLLDLLQIRKEKHLNYTEFLNLLNWKFDFPTLPKVDRMPLECQYYNTVYRDTIGNVKEINTTSTLSAGVMSGIWEDKTATAYSLISPTVFTKHGLSYIDLTKLRSKEEIKSIFENIGVEFPDNSFTLLWEQGLKKDGTQNLCVETFRELLDQNSIINKNNL</sequence>
<dbReference type="AlphaFoldDB" id="A0A154P8B8"/>
<protein>
    <submittedName>
        <fullName evidence="2">EF-hand domain-containing family member B</fullName>
    </submittedName>
</protein>
<dbReference type="Proteomes" id="UP000076502">
    <property type="component" value="Unassembled WGS sequence"/>
</dbReference>
<proteinExistence type="predicted"/>
<dbReference type="STRING" id="178035.A0A154P8B8"/>
<dbReference type="EMBL" id="KQ434824">
    <property type="protein sequence ID" value="KZC07360.1"/>
    <property type="molecule type" value="Genomic_DNA"/>
</dbReference>
<name>A0A154P8B8_DUFNO</name>
<dbReference type="OrthoDB" id="2096280at2759"/>
<dbReference type="Pfam" id="PF25325">
    <property type="entry name" value="EF-hand_EFHB_C"/>
    <property type="match status" value="1"/>
</dbReference>
<dbReference type="InterPro" id="IPR057428">
    <property type="entry name" value="EFHB_EF-hand_C"/>
</dbReference>
<reference evidence="2 3" key="1">
    <citation type="submission" date="2015-07" db="EMBL/GenBank/DDBJ databases">
        <title>The genome of Dufourea novaeangliae.</title>
        <authorList>
            <person name="Pan H."/>
            <person name="Kapheim K."/>
        </authorList>
    </citation>
    <scope>NUCLEOTIDE SEQUENCE [LARGE SCALE GENOMIC DNA]</scope>
    <source>
        <strain evidence="2">0120121106</strain>
        <tissue evidence="2">Whole body</tissue>
    </source>
</reference>
<accession>A0A154P8B8</accession>